<evidence type="ECO:0000256" key="3">
    <source>
        <dbReference type="ARBA" id="ARBA00022694"/>
    </source>
</evidence>
<dbReference type="NCBIfam" id="TIGR00450">
    <property type="entry name" value="mnmE_trmE_thdF"/>
    <property type="match status" value="1"/>
</dbReference>
<keyword evidence="6 10" id="KW-0378">Hydrolase</keyword>
<dbReference type="CDD" id="cd04164">
    <property type="entry name" value="trmE"/>
    <property type="match status" value="1"/>
</dbReference>
<dbReference type="Pfam" id="PF10396">
    <property type="entry name" value="TrmE_N"/>
    <property type="match status" value="1"/>
</dbReference>
<dbReference type="InterPro" id="IPR027417">
    <property type="entry name" value="P-loop_NTPase"/>
</dbReference>
<dbReference type="PANTHER" id="PTHR42714">
    <property type="entry name" value="TRNA MODIFICATION GTPASE GTPBP3"/>
    <property type="match status" value="1"/>
</dbReference>
<dbReference type="EC" id="3.6.-.-" evidence="10"/>
<dbReference type="InterPro" id="IPR004520">
    <property type="entry name" value="GTPase_MnmE"/>
</dbReference>
<keyword evidence="4 10" id="KW-0479">Metal-binding</keyword>
<dbReference type="GO" id="GO:0003924">
    <property type="term" value="F:GTPase activity"/>
    <property type="evidence" value="ECO:0007669"/>
    <property type="project" value="UniProtKB-UniRule"/>
</dbReference>
<evidence type="ECO:0000256" key="1">
    <source>
        <dbReference type="ARBA" id="ARBA00011043"/>
    </source>
</evidence>
<dbReference type="CDD" id="cd14858">
    <property type="entry name" value="TrmE_N"/>
    <property type="match status" value="1"/>
</dbReference>
<evidence type="ECO:0000313" key="13">
    <source>
        <dbReference type="EMBL" id="MDQ1120940.1"/>
    </source>
</evidence>
<dbReference type="FunFam" id="3.40.50.300:FF:001376">
    <property type="entry name" value="tRNA modification GTPase MnmE"/>
    <property type="match status" value="1"/>
</dbReference>
<comment type="subunit">
    <text evidence="10">Homodimer. Heterotetramer of two MnmE and two MnmG subunits.</text>
</comment>
<evidence type="ECO:0000256" key="9">
    <source>
        <dbReference type="ARBA" id="ARBA00023134"/>
    </source>
</evidence>
<dbReference type="HAMAP" id="MF_00379">
    <property type="entry name" value="GTPase_MnmE"/>
    <property type="match status" value="1"/>
</dbReference>
<dbReference type="NCBIfam" id="NF003661">
    <property type="entry name" value="PRK05291.1-3"/>
    <property type="match status" value="1"/>
</dbReference>
<dbReference type="Proteomes" id="UP001234354">
    <property type="component" value="Unassembled WGS sequence"/>
</dbReference>
<comment type="function">
    <text evidence="10">Exhibits a very high intrinsic GTPase hydrolysis rate. Involved in the addition of a carboxymethylaminomethyl (cmnm) group at the wobble position (U34) of certain tRNAs, forming tRNA-cmnm(5)s(2)U34.</text>
</comment>
<dbReference type="InterPro" id="IPR027266">
    <property type="entry name" value="TrmE/GcvT-like"/>
</dbReference>
<feature type="binding site" evidence="10">
    <location>
        <position position="258"/>
    </location>
    <ligand>
        <name>Mg(2+)</name>
        <dbReference type="ChEBI" id="CHEBI:18420"/>
    </ligand>
</feature>
<feature type="binding site" evidence="10">
    <location>
        <position position="279"/>
    </location>
    <ligand>
        <name>Mg(2+)</name>
        <dbReference type="ChEBI" id="CHEBI:18420"/>
    </ligand>
</feature>
<dbReference type="InterPro" id="IPR025867">
    <property type="entry name" value="MnmE_helical"/>
</dbReference>
<feature type="binding site" evidence="10">
    <location>
        <position position="52"/>
    </location>
    <ligand>
        <name>(6S)-5-formyl-5,6,7,8-tetrahydrofolate</name>
        <dbReference type="ChEBI" id="CHEBI:57457"/>
    </ligand>
</feature>
<dbReference type="PANTHER" id="PTHR42714:SF2">
    <property type="entry name" value="TRNA MODIFICATION GTPASE GTPBP3, MITOCHONDRIAL"/>
    <property type="match status" value="1"/>
</dbReference>
<evidence type="ECO:0000256" key="7">
    <source>
        <dbReference type="ARBA" id="ARBA00022842"/>
    </source>
</evidence>
<comment type="caution">
    <text evidence="13">The sequence shown here is derived from an EMBL/GenBank/DDBJ whole genome shotgun (WGS) entry which is preliminary data.</text>
</comment>
<dbReference type="InterPro" id="IPR031168">
    <property type="entry name" value="G_TrmE"/>
</dbReference>
<sequence length="474" mass="49625">MPFLFLRGGTGTMPGAALSSSNPHAMHASLPHIDTIAAVATAAGAGGVGIVRLSGPRARQIAQAMGAGELAPRQARYARFVDGAGEVIDDGIALAFVAPASFTGEDVVELQAHGSPVVLRALVARACALGARQARPGEFSERAFLNGKLDLAQAEAVADLIAAGDARAARAARRSLDGAFSRRVEALAEQLLRLRVHVEAAIDFADEPLETLGGAAVHTGVQALLADLEQLLDEAQRGRRLRDGLHVVIVGPPNAGKSSLLNALAGRERAIVTDTAGTTRDTLHEVIRIDGVELTLVDTAGLREGGDAIEREGMRRAGDELRRADVALVMLDARDPQAGRAAVADVLDPATPKLWLHNKLDLLPDAPRLEQDALALSTRTGAGLDALVARLQALALGQAGAAVEGEFSARARHVQALEDAREHATLAKRELDHESLALAAEELRLAHDALGEITGRISPDALLGRIFSTFCIGK</sequence>
<evidence type="ECO:0000256" key="2">
    <source>
        <dbReference type="ARBA" id="ARBA00022490"/>
    </source>
</evidence>
<protein>
    <recommendedName>
        <fullName evidence="10">tRNA modification GTPase MnmE</fullName>
        <ecNumber evidence="10">3.6.-.-</ecNumber>
    </recommendedName>
</protein>
<feature type="binding site" evidence="10">
    <location>
        <begin position="298"/>
        <end position="301"/>
    </location>
    <ligand>
        <name>GTP</name>
        <dbReference type="ChEBI" id="CHEBI:37565"/>
    </ligand>
</feature>
<dbReference type="NCBIfam" id="TIGR00231">
    <property type="entry name" value="small_GTP"/>
    <property type="match status" value="1"/>
</dbReference>
<feature type="binding site" evidence="10">
    <location>
        <begin position="273"/>
        <end position="279"/>
    </location>
    <ligand>
        <name>GTP</name>
        <dbReference type="ChEBI" id="CHEBI:37565"/>
    </ligand>
</feature>
<keyword evidence="5 10" id="KW-0547">Nucleotide-binding</keyword>
<name>A0AAW8GEQ4_9GAMM</name>
<keyword evidence="2 10" id="KW-0963">Cytoplasm</keyword>
<evidence type="ECO:0000256" key="4">
    <source>
        <dbReference type="ARBA" id="ARBA00022723"/>
    </source>
</evidence>
<dbReference type="GO" id="GO:0030488">
    <property type="term" value="P:tRNA methylation"/>
    <property type="evidence" value="ECO:0007669"/>
    <property type="project" value="TreeGrafter"/>
</dbReference>
<feature type="binding site" evidence="10">
    <location>
        <position position="474"/>
    </location>
    <ligand>
        <name>(6S)-5-formyl-5,6,7,8-tetrahydrofolate</name>
        <dbReference type="ChEBI" id="CHEBI:57457"/>
    </ligand>
</feature>
<accession>A0AAW8GEQ4</accession>
<dbReference type="GO" id="GO:0005525">
    <property type="term" value="F:GTP binding"/>
    <property type="evidence" value="ECO:0007669"/>
    <property type="project" value="UniProtKB-UniRule"/>
</dbReference>
<dbReference type="AlphaFoldDB" id="A0AAW8GEQ4"/>
<keyword evidence="7 10" id="KW-0460">Magnesium</keyword>
<proteinExistence type="inferred from homology"/>
<evidence type="ECO:0000259" key="12">
    <source>
        <dbReference type="PROSITE" id="PS51709"/>
    </source>
</evidence>
<dbReference type="Pfam" id="PF01926">
    <property type="entry name" value="MMR_HSR1"/>
    <property type="match status" value="1"/>
</dbReference>
<comment type="subcellular location">
    <subcellularLocation>
        <location evidence="10">Cytoplasm</location>
    </subcellularLocation>
</comment>
<dbReference type="InterPro" id="IPR005225">
    <property type="entry name" value="Small_GTP-bd"/>
</dbReference>
<feature type="binding site" evidence="10">
    <location>
        <position position="148"/>
    </location>
    <ligand>
        <name>(6S)-5-formyl-5,6,7,8-tetrahydrofolate</name>
        <dbReference type="ChEBI" id="CHEBI:57457"/>
    </ligand>
</feature>
<dbReference type="GO" id="GO:0005829">
    <property type="term" value="C:cytosol"/>
    <property type="evidence" value="ECO:0007669"/>
    <property type="project" value="TreeGrafter"/>
</dbReference>
<evidence type="ECO:0000256" key="11">
    <source>
        <dbReference type="RuleBase" id="RU003313"/>
    </source>
</evidence>
<organism evidence="13 14">
    <name type="scientific">Pseudoxanthomonas winnipegensis</name>
    <dbReference type="NCBI Taxonomy" id="2480810"/>
    <lineage>
        <taxon>Bacteria</taxon>
        <taxon>Pseudomonadati</taxon>
        <taxon>Pseudomonadota</taxon>
        <taxon>Gammaproteobacteria</taxon>
        <taxon>Lysobacterales</taxon>
        <taxon>Lysobacteraceae</taxon>
        <taxon>Pseudoxanthomonas</taxon>
    </lineage>
</organism>
<dbReference type="SUPFAM" id="SSF52540">
    <property type="entry name" value="P-loop containing nucleoside triphosphate hydrolases"/>
    <property type="match status" value="1"/>
</dbReference>
<keyword evidence="3 10" id="KW-0819">tRNA processing</keyword>
<dbReference type="Gene3D" id="3.40.50.300">
    <property type="entry name" value="P-loop containing nucleotide triphosphate hydrolases"/>
    <property type="match status" value="1"/>
</dbReference>
<dbReference type="GO" id="GO:0046872">
    <property type="term" value="F:metal ion binding"/>
    <property type="evidence" value="ECO:0007669"/>
    <property type="project" value="UniProtKB-KW"/>
</dbReference>
<dbReference type="SUPFAM" id="SSF116878">
    <property type="entry name" value="TrmE connector domain"/>
    <property type="match status" value="1"/>
</dbReference>
<gene>
    <name evidence="10" type="primary">mnmE</name>
    <name evidence="10" type="synonym">trmE</name>
    <name evidence="13" type="ORF">QE383_003248</name>
</gene>
<dbReference type="PROSITE" id="PS51709">
    <property type="entry name" value="G_TRME"/>
    <property type="match status" value="1"/>
</dbReference>
<dbReference type="InterPro" id="IPR006073">
    <property type="entry name" value="GTP-bd"/>
</dbReference>
<evidence type="ECO:0000256" key="10">
    <source>
        <dbReference type="HAMAP-Rule" id="MF_00379"/>
    </source>
</evidence>
<evidence type="ECO:0000256" key="6">
    <source>
        <dbReference type="ARBA" id="ARBA00022801"/>
    </source>
</evidence>
<comment type="cofactor">
    <cofactor evidence="10">
        <name>K(+)</name>
        <dbReference type="ChEBI" id="CHEBI:29103"/>
    </cofactor>
    <text evidence="10">Binds 1 potassium ion per subunit.</text>
</comment>
<dbReference type="Gene3D" id="1.20.120.430">
    <property type="entry name" value="tRNA modification GTPase MnmE domain 2"/>
    <property type="match status" value="1"/>
</dbReference>
<comment type="caution">
    <text evidence="10">Lacks conserved residue(s) required for the propagation of feature annotation.</text>
</comment>
<keyword evidence="8 10" id="KW-0630">Potassium</keyword>
<dbReference type="GO" id="GO:0002098">
    <property type="term" value="P:tRNA wobble uridine modification"/>
    <property type="evidence" value="ECO:0007669"/>
    <property type="project" value="TreeGrafter"/>
</dbReference>
<dbReference type="EMBL" id="JAUTBB010000001">
    <property type="protein sequence ID" value="MDQ1120940.1"/>
    <property type="molecule type" value="Genomic_DNA"/>
</dbReference>
<reference evidence="13" key="1">
    <citation type="submission" date="2023-07" db="EMBL/GenBank/DDBJ databases">
        <title>Functional and genomic diversity of the sorghum phyllosphere microbiome.</title>
        <authorList>
            <person name="Shade A."/>
        </authorList>
    </citation>
    <scope>NUCLEOTIDE SEQUENCE</scope>
    <source>
        <strain evidence="13">SORGH_AS_0908</strain>
    </source>
</reference>
<feature type="binding site" evidence="10">
    <location>
        <position position="109"/>
    </location>
    <ligand>
        <name>(6S)-5-formyl-5,6,7,8-tetrahydrofolate</name>
        <dbReference type="ChEBI" id="CHEBI:57457"/>
    </ligand>
</feature>
<evidence type="ECO:0000256" key="5">
    <source>
        <dbReference type="ARBA" id="ARBA00022741"/>
    </source>
</evidence>
<dbReference type="InterPro" id="IPR027368">
    <property type="entry name" value="MnmE_dom2"/>
</dbReference>
<comment type="similarity">
    <text evidence="1 10 11">Belongs to the TRAFAC class TrmE-Era-EngA-EngB-Septin-like GTPase superfamily. TrmE GTPase family.</text>
</comment>
<keyword evidence="9 10" id="KW-0342">GTP-binding</keyword>
<dbReference type="Pfam" id="PF12631">
    <property type="entry name" value="MnmE_helical"/>
    <property type="match status" value="1"/>
</dbReference>
<dbReference type="Gene3D" id="3.30.1360.120">
    <property type="entry name" value="Probable tRNA modification gtpase trme, domain 1"/>
    <property type="match status" value="1"/>
</dbReference>
<evidence type="ECO:0000256" key="8">
    <source>
        <dbReference type="ARBA" id="ARBA00022958"/>
    </source>
</evidence>
<feature type="domain" description="TrmE-type G" evidence="12">
    <location>
        <begin position="244"/>
        <end position="396"/>
    </location>
</feature>
<evidence type="ECO:0000313" key="14">
    <source>
        <dbReference type="Proteomes" id="UP001234354"/>
    </source>
</evidence>
<dbReference type="PRINTS" id="PR00326">
    <property type="entry name" value="GTP1OBG"/>
</dbReference>
<dbReference type="InterPro" id="IPR018948">
    <property type="entry name" value="GTP-bd_TrmE_N"/>
</dbReference>
<feature type="binding site" evidence="10">
    <location>
        <begin position="254"/>
        <end position="259"/>
    </location>
    <ligand>
        <name>GTP</name>
        <dbReference type="ChEBI" id="CHEBI:37565"/>
    </ligand>
</feature>